<dbReference type="PANTHER" id="PTHR47876">
    <property type="entry name" value="OS08G0260000 PROTEIN"/>
    <property type="match status" value="1"/>
</dbReference>
<dbReference type="InterPro" id="IPR016181">
    <property type="entry name" value="Acyl_CoA_acyltransferase"/>
</dbReference>
<dbReference type="PANTHER" id="PTHR47876:SF2">
    <property type="entry name" value="GCN5-RELATED N-ACETYLTRANSFERASE 7, CHLOROPLASTIC"/>
    <property type="match status" value="1"/>
</dbReference>
<dbReference type="InterPro" id="IPR000182">
    <property type="entry name" value="GNAT_dom"/>
</dbReference>
<keyword evidence="3" id="KW-1185">Reference proteome</keyword>
<accession>A0A7N0ZXB1</accession>
<name>A0A7N0ZXB1_KALFE</name>
<feature type="domain" description="N-acetyltransferase" evidence="1">
    <location>
        <begin position="197"/>
        <end position="281"/>
    </location>
</feature>
<dbReference type="Gramene" id="Kaladp0048s0485.1.v1.1">
    <property type="protein sequence ID" value="Kaladp0048s0485.1.v1.1"/>
    <property type="gene ID" value="Kaladp0048s0485.v1.1"/>
</dbReference>
<sequence length="286" mass="31928">MSILVPSLSSSYSSSPLPATSLSIPSTIFSRQFFCKTRRTSPPFSASKRRLKPLISAQLCAPETLILDISKLSVGETVNEEELWAAACLRVRTFNDFSSESFGIEDHKKYLAEREFEALKERISGTRLGFKRVSCINASVPLSQVSGYADDLCTSCKFSEDGEARVVIGSLDLNQCVRLPDEITGMRPQGIGEDFARAYLSNVCVAKELQRNGLGYNLVAHSKLVAKEWGITDLYVHVAVNNDPARNLYLKSGFVHESDEPAWQARFLDRPRRILLWLAIPQDFEL</sequence>
<dbReference type="AlphaFoldDB" id="A0A7N0ZXB1"/>
<dbReference type="PROSITE" id="PS51186">
    <property type="entry name" value="GNAT"/>
    <property type="match status" value="1"/>
</dbReference>
<protein>
    <recommendedName>
        <fullName evidence="1">N-acetyltransferase domain-containing protein</fullName>
    </recommendedName>
</protein>
<evidence type="ECO:0000313" key="3">
    <source>
        <dbReference type="Proteomes" id="UP000594263"/>
    </source>
</evidence>
<dbReference type="Gene3D" id="3.40.630.30">
    <property type="match status" value="1"/>
</dbReference>
<dbReference type="Proteomes" id="UP000594263">
    <property type="component" value="Unplaced"/>
</dbReference>
<dbReference type="CDD" id="cd04301">
    <property type="entry name" value="NAT_SF"/>
    <property type="match status" value="1"/>
</dbReference>
<dbReference type="FunFam" id="3.40.630.30:FF:000231">
    <property type="entry name" value="uncharacterized protein LOC106768637"/>
    <property type="match status" value="1"/>
</dbReference>
<reference evidence="2" key="1">
    <citation type="submission" date="2021-01" db="UniProtKB">
        <authorList>
            <consortium name="EnsemblPlants"/>
        </authorList>
    </citation>
    <scope>IDENTIFICATION</scope>
</reference>
<dbReference type="GO" id="GO:0009507">
    <property type="term" value="C:chloroplast"/>
    <property type="evidence" value="ECO:0007669"/>
    <property type="project" value="EnsemblPlants"/>
</dbReference>
<dbReference type="OMA" id="TGMKPEG"/>
<evidence type="ECO:0000313" key="2">
    <source>
        <dbReference type="EnsemblPlants" id="Kaladp0048s0485.1.v1.1"/>
    </source>
</evidence>
<dbReference type="Pfam" id="PF00583">
    <property type="entry name" value="Acetyltransf_1"/>
    <property type="match status" value="1"/>
</dbReference>
<proteinExistence type="predicted"/>
<dbReference type="SUPFAM" id="SSF55729">
    <property type="entry name" value="Acyl-CoA N-acyltransferases (Nat)"/>
    <property type="match status" value="1"/>
</dbReference>
<organism evidence="2 3">
    <name type="scientific">Kalanchoe fedtschenkoi</name>
    <name type="common">Lavender scallops</name>
    <name type="synonym">South American air plant</name>
    <dbReference type="NCBI Taxonomy" id="63787"/>
    <lineage>
        <taxon>Eukaryota</taxon>
        <taxon>Viridiplantae</taxon>
        <taxon>Streptophyta</taxon>
        <taxon>Embryophyta</taxon>
        <taxon>Tracheophyta</taxon>
        <taxon>Spermatophyta</taxon>
        <taxon>Magnoliopsida</taxon>
        <taxon>eudicotyledons</taxon>
        <taxon>Gunneridae</taxon>
        <taxon>Pentapetalae</taxon>
        <taxon>Saxifragales</taxon>
        <taxon>Crassulaceae</taxon>
        <taxon>Kalanchoe</taxon>
    </lineage>
</organism>
<dbReference type="GO" id="GO:0008080">
    <property type="term" value="F:N-acetyltransferase activity"/>
    <property type="evidence" value="ECO:0007669"/>
    <property type="project" value="EnsemblPlants"/>
</dbReference>
<evidence type="ECO:0000259" key="1">
    <source>
        <dbReference type="PROSITE" id="PS51186"/>
    </source>
</evidence>
<dbReference type="EnsemblPlants" id="Kaladp0048s0485.1.v1.1">
    <property type="protein sequence ID" value="Kaladp0048s0485.1.v1.1"/>
    <property type="gene ID" value="Kaladp0048s0485.v1.1"/>
</dbReference>